<dbReference type="GO" id="GO:0017147">
    <property type="term" value="F:Wnt-protein binding"/>
    <property type="evidence" value="ECO:0007669"/>
    <property type="project" value="TreeGrafter"/>
</dbReference>
<dbReference type="GO" id="GO:0060070">
    <property type="term" value="P:canonical Wnt signaling pathway"/>
    <property type="evidence" value="ECO:0007669"/>
    <property type="project" value="TreeGrafter"/>
</dbReference>
<comment type="caution">
    <text evidence="6">The sequence shown here is derived from an EMBL/GenBank/DDBJ whole genome shotgun (WGS) entry which is preliminary data.</text>
</comment>
<feature type="non-terminal residue" evidence="6">
    <location>
        <position position="334"/>
    </location>
</feature>
<keyword evidence="1" id="KW-0217">Developmental protein</keyword>
<dbReference type="SUPFAM" id="SSF63501">
    <property type="entry name" value="Frizzled cysteine-rich domain"/>
    <property type="match status" value="1"/>
</dbReference>
<feature type="compositionally biased region" description="Low complexity" evidence="4">
    <location>
        <begin position="313"/>
        <end position="324"/>
    </location>
</feature>
<dbReference type="Pfam" id="PF01392">
    <property type="entry name" value="Fz"/>
    <property type="match status" value="1"/>
</dbReference>
<dbReference type="SMART" id="SM00063">
    <property type="entry name" value="FRI"/>
    <property type="match status" value="1"/>
</dbReference>
<evidence type="ECO:0000313" key="7">
    <source>
        <dbReference type="Proteomes" id="UP000271974"/>
    </source>
</evidence>
<comment type="caution">
    <text evidence="3">Lacks conserved residue(s) required for the propagation of feature annotation.</text>
</comment>
<feature type="compositionally biased region" description="Basic and acidic residues" evidence="4">
    <location>
        <begin position="303"/>
        <end position="312"/>
    </location>
</feature>
<name>A0A433U6S2_ELYCH</name>
<keyword evidence="2" id="KW-1015">Disulfide bond</keyword>
<feature type="compositionally biased region" description="Low complexity" evidence="4">
    <location>
        <begin position="120"/>
        <end position="149"/>
    </location>
</feature>
<dbReference type="OrthoDB" id="10638971at2759"/>
<feature type="region of interest" description="Disordered" evidence="4">
    <location>
        <begin position="104"/>
        <end position="149"/>
    </location>
</feature>
<reference evidence="6 7" key="1">
    <citation type="submission" date="2019-01" db="EMBL/GenBank/DDBJ databases">
        <title>A draft genome assembly of the solar-powered sea slug Elysia chlorotica.</title>
        <authorList>
            <person name="Cai H."/>
            <person name="Li Q."/>
            <person name="Fang X."/>
            <person name="Li J."/>
            <person name="Curtis N.E."/>
            <person name="Altenburger A."/>
            <person name="Shibata T."/>
            <person name="Feng M."/>
            <person name="Maeda T."/>
            <person name="Schwartz J.A."/>
            <person name="Shigenobu S."/>
            <person name="Lundholm N."/>
            <person name="Nishiyama T."/>
            <person name="Yang H."/>
            <person name="Hasebe M."/>
            <person name="Li S."/>
            <person name="Pierce S.K."/>
            <person name="Wang J."/>
        </authorList>
    </citation>
    <scope>NUCLEOTIDE SEQUENCE [LARGE SCALE GENOMIC DNA]</scope>
    <source>
        <strain evidence="6">EC2010</strain>
        <tissue evidence="6">Whole organism of an adult</tissue>
    </source>
</reference>
<protein>
    <recommendedName>
        <fullName evidence="5">FZ domain-containing protein</fullName>
    </recommendedName>
</protein>
<dbReference type="GO" id="GO:0042813">
    <property type="term" value="F:Wnt receptor activity"/>
    <property type="evidence" value="ECO:0007669"/>
    <property type="project" value="TreeGrafter"/>
</dbReference>
<organism evidence="6 7">
    <name type="scientific">Elysia chlorotica</name>
    <name type="common">Eastern emerald elysia</name>
    <name type="synonym">Sea slug</name>
    <dbReference type="NCBI Taxonomy" id="188477"/>
    <lineage>
        <taxon>Eukaryota</taxon>
        <taxon>Metazoa</taxon>
        <taxon>Spiralia</taxon>
        <taxon>Lophotrochozoa</taxon>
        <taxon>Mollusca</taxon>
        <taxon>Gastropoda</taxon>
        <taxon>Heterobranchia</taxon>
        <taxon>Euthyneura</taxon>
        <taxon>Panpulmonata</taxon>
        <taxon>Sacoglossa</taxon>
        <taxon>Placobranchoidea</taxon>
        <taxon>Plakobranchidae</taxon>
        <taxon>Elysia</taxon>
    </lineage>
</organism>
<evidence type="ECO:0000256" key="3">
    <source>
        <dbReference type="PROSITE-ProRule" id="PRU00090"/>
    </source>
</evidence>
<dbReference type="InterPro" id="IPR036790">
    <property type="entry name" value="Frizzled_dom_sf"/>
</dbReference>
<dbReference type="Proteomes" id="UP000271974">
    <property type="component" value="Unassembled WGS sequence"/>
</dbReference>
<dbReference type="EMBL" id="RQTK01000057">
    <property type="protein sequence ID" value="RUS89388.1"/>
    <property type="molecule type" value="Genomic_DNA"/>
</dbReference>
<dbReference type="STRING" id="188477.A0A433U6S2"/>
<dbReference type="AlphaFoldDB" id="A0A433U6S2"/>
<dbReference type="GO" id="GO:0035567">
    <property type="term" value="P:non-canonical Wnt signaling pathway"/>
    <property type="evidence" value="ECO:0007669"/>
    <property type="project" value="TreeGrafter"/>
</dbReference>
<proteinExistence type="predicted"/>
<accession>A0A433U6S2</accession>
<gene>
    <name evidence="6" type="ORF">EGW08_002825</name>
</gene>
<dbReference type="PROSITE" id="PS50038">
    <property type="entry name" value="FZ"/>
    <property type="match status" value="1"/>
</dbReference>
<evidence type="ECO:0000313" key="6">
    <source>
        <dbReference type="EMBL" id="RUS89388.1"/>
    </source>
</evidence>
<dbReference type="GO" id="GO:0005886">
    <property type="term" value="C:plasma membrane"/>
    <property type="evidence" value="ECO:0007669"/>
    <property type="project" value="TreeGrafter"/>
</dbReference>
<keyword evidence="7" id="KW-1185">Reference proteome</keyword>
<evidence type="ECO:0000256" key="1">
    <source>
        <dbReference type="ARBA" id="ARBA00022473"/>
    </source>
</evidence>
<dbReference type="InterPro" id="IPR020067">
    <property type="entry name" value="Frizzled_dom"/>
</dbReference>
<evidence type="ECO:0000256" key="4">
    <source>
        <dbReference type="SAM" id="MobiDB-lite"/>
    </source>
</evidence>
<evidence type="ECO:0000259" key="5">
    <source>
        <dbReference type="PROSITE" id="PS50038"/>
    </source>
</evidence>
<sequence>MYKALIITTLVNISFDQSMVTFNLTFDKDEFEGVFATSYNNLLQGEGEDQERKRSLMATALQTELRQQLEIKAWYLQLPIVPHSIYVLGAENIPISQSSLAPTTISPLTEPVRSTESRETTSQATKSTRATTTMTEASTTMETESATSTLATTKSPEICPEMLFLPCLYLTGFSHYYLPNWIGHSSENQATRAFIEMNSTSRTSAELSTECRSISDFFLCVLLFPPCMKSLSEEGKHTPVYPCASLCNAVESACGSSLNWSYPCETFPTRNCTAAPPTPTQTTTTKTTSTSTVSVPSTTATEKTTEEAKTETVTEPPDTTTLKTTVKREQPLNT</sequence>
<feature type="compositionally biased region" description="Low complexity" evidence="4">
    <location>
        <begin position="280"/>
        <end position="302"/>
    </location>
</feature>
<dbReference type="Gene3D" id="1.10.2000.10">
    <property type="entry name" value="Frizzled cysteine-rich domain"/>
    <property type="match status" value="1"/>
</dbReference>
<evidence type="ECO:0000256" key="2">
    <source>
        <dbReference type="ARBA" id="ARBA00023157"/>
    </source>
</evidence>
<dbReference type="PANTHER" id="PTHR11309">
    <property type="entry name" value="FRIZZLED"/>
    <property type="match status" value="1"/>
</dbReference>
<feature type="region of interest" description="Disordered" evidence="4">
    <location>
        <begin position="273"/>
        <end position="334"/>
    </location>
</feature>
<dbReference type="CDD" id="cd07066">
    <property type="entry name" value="CRD_FZ"/>
    <property type="match status" value="1"/>
</dbReference>
<feature type="domain" description="FZ" evidence="5">
    <location>
        <begin position="154"/>
        <end position="275"/>
    </location>
</feature>
<dbReference type="InterPro" id="IPR015526">
    <property type="entry name" value="Frizzled/SFRP"/>
</dbReference>